<evidence type="ECO:0000256" key="1">
    <source>
        <dbReference type="SAM" id="MobiDB-lite"/>
    </source>
</evidence>
<gene>
    <name evidence="2" type="ORF">ABMA28_009367</name>
</gene>
<evidence type="ECO:0008006" key="4">
    <source>
        <dbReference type="Google" id="ProtNLM"/>
    </source>
</evidence>
<name>A0ABD0SD46_LOXSC</name>
<evidence type="ECO:0000313" key="3">
    <source>
        <dbReference type="Proteomes" id="UP001549921"/>
    </source>
</evidence>
<dbReference type="AlphaFoldDB" id="A0ABD0SD46"/>
<protein>
    <recommendedName>
        <fullName evidence="4">Cytadhesion</fullName>
    </recommendedName>
</protein>
<dbReference type="Proteomes" id="UP001549921">
    <property type="component" value="Unassembled WGS sequence"/>
</dbReference>
<comment type="caution">
    <text evidence="2">The sequence shown here is derived from an EMBL/GenBank/DDBJ whole genome shotgun (WGS) entry which is preliminary data.</text>
</comment>
<sequence>MATAKPIVPIPSEMLKLIPLFGGDKKQLNLFIRKCEYVISKYRGSDEQNLYVYHSITKDVLAWSDLKELLQRHFGDPRSEACINIELESLKIKSGESYLDFCNRMQLRIVRLKAPATLEAALSVVLEETNFLEQYNMRNRFHGQSSRPVVNSNVGPPQGLKFGRSFHQPTGFRPVVPSNTVPQFKFGIPQNAQFKIPQTQGQPQQFGYRPPQQFGYRPPQQFGYRPPQQFGYRPPQQFGYRPPQQFGDRPPQQFGYKPPQQFGYKPPQQFAVISF</sequence>
<proteinExistence type="predicted"/>
<reference evidence="2 3" key="1">
    <citation type="submission" date="2024-06" db="EMBL/GenBank/DDBJ databases">
        <title>A chromosome-level genome assembly of beet webworm, Loxostege sticticalis.</title>
        <authorList>
            <person name="Zhang Y."/>
        </authorList>
    </citation>
    <scope>NUCLEOTIDE SEQUENCE [LARGE SCALE GENOMIC DNA]</scope>
    <source>
        <strain evidence="2">AQ028</strain>
        <tissue evidence="2">Male pupae</tissue>
    </source>
</reference>
<feature type="region of interest" description="Disordered" evidence="1">
    <location>
        <begin position="197"/>
        <end position="265"/>
    </location>
</feature>
<evidence type="ECO:0000313" key="2">
    <source>
        <dbReference type="EMBL" id="KAL0811969.1"/>
    </source>
</evidence>
<organism evidence="2 3">
    <name type="scientific">Loxostege sticticalis</name>
    <name type="common">Beet webworm moth</name>
    <dbReference type="NCBI Taxonomy" id="481309"/>
    <lineage>
        <taxon>Eukaryota</taxon>
        <taxon>Metazoa</taxon>
        <taxon>Ecdysozoa</taxon>
        <taxon>Arthropoda</taxon>
        <taxon>Hexapoda</taxon>
        <taxon>Insecta</taxon>
        <taxon>Pterygota</taxon>
        <taxon>Neoptera</taxon>
        <taxon>Endopterygota</taxon>
        <taxon>Lepidoptera</taxon>
        <taxon>Glossata</taxon>
        <taxon>Ditrysia</taxon>
        <taxon>Pyraloidea</taxon>
        <taxon>Crambidae</taxon>
        <taxon>Pyraustinae</taxon>
        <taxon>Loxostege</taxon>
    </lineage>
</organism>
<accession>A0ABD0SD46</accession>
<dbReference type="EMBL" id="JBEDNZ010000023">
    <property type="protein sequence ID" value="KAL0811969.1"/>
    <property type="molecule type" value="Genomic_DNA"/>
</dbReference>